<accession>A0ABQ9IRB9</accession>
<dbReference type="EMBL" id="JAPWTJ010003296">
    <property type="protein sequence ID" value="KAJ8958966.1"/>
    <property type="molecule type" value="Genomic_DNA"/>
</dbReference>
<proteinExistence type="predicted"/>
<dbReference type="PANTHER" id="PTHR22954">
    <property type="entry name" value="RETROVIRAL PROTEASE-RELATED"/>
    <property type="match status" value="1"/>
</dbReference>
<organism evidence="1 2">
    <name type="scientific">Molorchus minor</name>
    <dbReference type="NCBI Taxonomy" id="1323400"/>
    <lineage>
        <taxon>Eukaryota</taxon>
        <taxon>Metazoa</taxon>
        <taxon>Ecdysozoa</taxon>
        <taxon>Arthropoda</taxon>
        <taxon>Hexapoda</taxon>
        <taxon>Insecta</taxon>
        <taxon>Pterygota</taxon>
        <taxon>Neoptera</taxon>
        <taxon>Endopterygota</taxon>
        <taxon>Coleoptera</taxon>
        <taxon>Polyphaga</taxon>
        <taxon>Cucujiformia</taxon>
        <taxon>Chrysomeloidea</taxon>
        <taxon>Cerambycidae</taxon>
        <taxon>Lamiinae</taxon>
        <taxon>Monochamini</taxon>
        <taxon>Molorchus</taxon>
    </lineage>
</organism>
<gene>
    <name evidence="1" type="ORF">NQ317_001483</name>
</gene>
<protein>
    <submittedName>
        <fullName evidence="1">Uncharacterized protein</fullName>
    </submittedName>
</protein>
<sequence>MRRADGTIKERTGEMGRKQIKERLVRESAYLEKLNLNELQVEETAILNARLQRLEPVWDEFSQIQSKIKILTAIEGDIVLADSIKNILDDCVKKQVLNIPNIVPQYVTGPSGDLRQPNVHLPTLKLNPFDGKFESWSEFHDTFIALVHNNKNLDDVLKFYYLRNSLTKEPTNLIKAMPATAANYRIAWQTLKDRYENKGLTVQNHIRALWEQPNVIKESHKELRNLFDNTTVGLRQLEALGEKVEGWDSLII</sequence>
<reference evidence="1" key="1">
    <citation type="journal article" date="2023" name="Insect Mol. Biol.">
        <title>Genome sequencing provides insights into the evolution of gene families encoding plant cell wall-degrading enzymes in longhorned beetles.</title>
        <authorList>
            <person name="Shin N.R."/>
            <person name="Okamura Y."/>
            <person name="Kirsch R."/>
            <person name="Pauchet Y."/>
        </authorList>
    </citation>
    <scope>NUCLEOTIDE SEQUENCE</scope>
    <source>
        <strain evidence="1">MMC_N1</strain>
    </source>
</reference>
<keyword evidence="2" id="KW-1185">Reference proteome</keyword>
<evidence type="ECO:0000313" key="2">
    <source>
        <dbReference type="Proteomes" id="UP001162164"/>
    </source>
</evidence>
<dbReference type="Pfam" id="PF03564">
    <property type="entry name" value="DUF1759"/>
    <property type="match status" value="1"/>
</dbReference>
<dbReference type="PANTHER" id="PTHR22954:SF3">
    <property type="entry name" value="PROTEIN CBG08539"/>
    <property type="match status" value="1"/>
</dbReference>
<dbReference type="Proteomes" id="UP001162164">
    <property type="component" value="Unassembled WGS sequence"/>
</dbReference>
<comment type="caution">
    <text evidence="1">The sequence shown here is derived from an EMBL/GenBank/DDBJ whole genome shotgun (WGS) entry which is preliminary data.</text>
</comment>
<dbReference type="InterPro" id="IPR005312">
    <property type="entry name" value="DUF1759"/>
</dbReference>
<name>A0ABQ9IRB9_9CUCU</name>
<evidence type="ECO:0000313" key="1">
    <source>
        <dbReference type="EMBL" id="KAJ8958966.1"/>
    </source>
</evidence>